<organism evidence="1">
    <name type="scientific">freshwater metagenome</name>
    <dbReference type="NCBI Taxonomy" id="449393"/>
    <lineage>
        <taxon>unclassified sequences</taxon>
        <taxon>metagenomes</taxon>
        <taxon>ecological metagenomes</taxon>
    </lineage>
</organism>
<protein>
    <submittedName>
        <fullName evidence="1">Unannotated protein</fullName>
    </submittedName>
</protein>
<proteinExistence type="predicted"/>
<name>A0A6J5YDK5_9ZZZZ</name>
<evidence type="ECO:0000313" key="1">
    <source>
        <dbReference type="EMBL" id="CAB4322646.1"/>
    </source>
</evidence>
<evidence type="ECO:0000313" key="2">
    <source>
        <dbReference type="EMBL" id="CAB4925603.1"/>
    </source>
</evidence>
<sequence length="57" mass="6130">MTDTQELDATIAEALSIIDGALGEMLNRELVSTSEVADLLLDVRTILKHDSSVLTSN</sequence>
<accession>A0A6J5YDK5</accession>
<dbReference type="EMBL" id="CAFBNC010000009">
    <property type="protein sequence ID" value="CAB4925603.1"/>
    <property type="molecule type" value="Genomic_DNA"/>
</dbReference>
<gene>
    <name evidence="1" type="ORF">UFOPK1392_00382</name>
    <name evidence="2" type="ORF">UFOPK3733_00348</name>
</gene>
<dbReference type="EMBL" id="CAEMXZ010000010">
    <property type="protein sequence ID" value="CAB4322646.1"/>
    <property type="molecule type" value="Genomic_DNA"/>
</dbReference>
<reference evidence="1" key="1">
    <citation type="submission" date="2020-05" db="EMBL/GenBank/DDBJ databases">
        <authorList>
            <person name="Chiriac C."/>
            <person name="Salcher M."/>
            <person name="Ghai R."/>
            <person name="Kavagutti S V."/>
        </authorList>
    </citation>
    <scope>NUCLEOTIDE SEQUENCE</scope>
</reference>
<dbReference type="AlphaFoldDB" id="A0A6J5YDK5"/>